<name>A0ABN7NMD9_TIMPD</name>
<reference evidence="1" key="1">
    <citation type="submission" date="2021-03" db="EMBL/GenBank/DDBJ databases">
        <authorList>
            <person name="Tran Van P."/>
        </authorList>
    </citation>
    <scope>NUCLEOTIDE SEQUENCE</scope>
</reference>
<gene>
    <name evidence="1" type="ORF">TPAB3V08_LOCUS2733</name>
</gene>
<evidence type="ECO:0000313" key="2">
    <source>
        <dbReference type="Proteomes" id="UP001153148"/>
    </source>
</evidence>
<keyword evidence="2" id="KW-1185">Reference proteome</keyword>
<comment type="caution">
    <text evidence="1">The sequence shown here is derived from an EMBL/GenBank/DDBJ whole genome shotgun (WGS) entry which is preliminary data.</text>
</comment>
<protein>
    <submittedName>
        <fullName evidence="1">Uncharacterized protein</fullName>
    </submittedName>
</protein>
<dbReference type="EMBL" id="CAJPIN010002837">
    <property type="protein sequence ID" value="CAG2055733.1"/>
    <property type="molecule type" value="Genomic_DNA"/>
</dbReference>
<accession>A0ABN7NMD9</accession>
<organism evidence="1 2">
    <name type="scientific">Timema podura</name>
    <name type="common">Walking stick</name>
    <dbReference type="NCBI Taxonomy" id="61482"/>
    <lineage>
        <taxon>Eukaryota</taxon>
        <taxon>Metazoa</taxon>
        <taxon>Ecdysozoa</taxon>
        <taxon>Arthropoda</taxon>
        <taxon>Hexapoda</taxon>
        <taxon>Insecta</taxon>
        <taxon>Pterygota</taxon>
        <taxon>Neoptera</taxon>
        <taxon>Polyneoptera</taxon>
        <taxon>Phasmatodea</taxon>
        <taxon>Timematodea</taxon>
        <taxon>Timematoidea</taxon>
        <taxon>Timematidae</taxon>
        <taxon>Timema</taxon>
    </lineage>
</organism>
<dbReference type="Proteomes" id="UP001153148">
    <property type="component" value="Unassembled WGS sequence"/>
</dbReference>
<sequence length="94" mass="10235">MKSFYSRIINTFKQQLGLSTGGRRLGSNPCLGCLMAGREVGVLITAETCDITLMSDDVTGKIHFRGRVATSFNVMLYPCLDLCYQAAKLAPGLQ</sequence>
<proteinExistence type="predicted"/>
<evidence type="ECO:0000313" key="1">
    <source>
        <dbReference type="EMBL" id="CAG2055733.1"/>
    </source>
</evidence>